<sequence>MLLLEPVDRTVSSEKPISFGAFGEVWLGEYIRERVAIKRIKDKPTDLECVVEYMDRGDLRSILEKMSKAEYTWEEKLTSIVSIVRGCIYLHTFEPQIIHLDLKSRIVLTQRKEQKITDFGEAREMDD</sequence>
<dbReference type="Gene3D" id="3.30.200.20">
    <property type="entry name" value="Phosphorylase Kinase, domain 1"/>
    <property type="match status" value="1"/>
</dbReference>
<evidence type="ECO:0000313" key="3">
    <source>
        <dbReference type="Proteomes" id="UP000243217"/>
    </source>
</evidence>
<gene>
    <name evidence="2" type="ORF">THRCLA_20288</name>
</gene>
<dbReference type="GO" id="GO:0004674">
    <property type="term" value="F:protein serine/threonine kinase activity"/>
    <property type="evidence" value="ECO:0007669"/>
    <property type="project" value="TreeGrafter"/>
</dbReference>
<dbReference type="OrthoDB" id="4062651at2759"/>
<reference evidence="2 3" key="1">
    <citation type="journal article" date="2014" name="Genome Biol. Evol.">
        <title>The secreted proteins of Achlya hypogyna and Thraustotheca clavata identify the ancestral oomycete secretome and reveal gene acquisitions by horizontal gene transfer.</title>
        <authorList>
            <person name="Misner I."/>
            <person name="Blouin N."/>
            <person name="Leonard G."/>
            <person name="Richards T.A."/>
            <person name="Lane C.E."/>
        </authorList>
    </citation>
    <scope>NUCLEOTIDE SEQUENCE [LARGE SCALE GENOMIC DNA]</scope>
    <source>
        <strain evidence="2 3">ATCC 34112</strain>
    </source>
</reference>
<dbReference type="AlphaFoldDB" id="A0A1W0A986"/>
<dbReference type="InterPro" id="IPR051681">
    <property type="entry name" value="Ser/Thr_Kinases-Pseudokinases"/>
</dbReference>
<accession>A0A1W0A986</accession>
<dbReference type="PANTHER" id="PTHR44329:SF214">
    <property type="entry name" value="PROTEIN KINASE DOMAIN-CONTAINING PROTEIN"/>
    <property type="match status" value="1"/>
</dbReference>
<comment type="caution">
    <text evidence="2">The sequence shown here is derived from an EMBL/GenBank/DDBJ whole genome shotgun (WGS) entry which is preliminary data.</text>
</comment>
<dbReference type="STRING" id="74557.A0A1W0A986"/>
<dbReference type="Proteomes" id="UP000243217">
    <property type="component" value="Unassembled WGS sequence"/>
</dbReference>
<organism evidence="2 3">
    <name type="scientific">Thraustotheca clavata</name>
    <dbReference type="NCBI Taxonomy" id="74557"/>
    <lineage>
        <taxon>Eukaryota</taxon>
        <taxon>Sar</taxon>
        <taxon>Stramenopiles</taxon>
        <taxon>Oomycota</taxon>
        <taxon>Saprolegniomycetes</taxon>
        <taxon>Saprolegniales</taxon>
        <taxon>Achlyaceae</taxon>
        <taxon>Thraustotheca</taxon>
    </lineage>
</organism>
<dbReference type="Pfam" id="PF00069">
    <property type="entry name" value="Pkinase"/>
    <property type="match status" value="1"/>
</dbReference>
<proteinExistence type="predicted"/>
<dbReference type="PANTHER" id="PTHR44329">
    <property type="entry name" value="SERINE/THREONINE-PROTEIN KINASE TNNI3K-RELATED"/>
    <property type="match status" value="1"/>
</dbReference>
<dbReference type="GO" id="GO:0005524">
    <property type="term" value="F:ATP binding"/>
    <property type="evidence" value="ECO:0007669"/>
    <property type="project" value="InterPro"/>
</dbReference>
<feature type="domain" description="Protein kinase" evidence="1">
    <location>
        <begin position="1"/>
        <end position="127"/>
    </location>
</feature>
<name>A0A1W0A986_9STRA</name>
<protein>
    <recommendedName>
        <fullName evidence="1">Protein kinase domain-containing protein</fullName>
    </recommendedName>
</protein>
<dbReference type="EMBL" id="JNBS01000307">
    <property type="protein sequence ID" value="OQS06788.1"/>
    <property type="molecule type" value="Genomic_DNA"/>
</dbReference>
<dbReference type="InterPro" id="IPR000719">
    <property type="entry name" value="Prot_kinase_dom"/>
</dbReference>
<keyword evidence="3" id="KW-1185">Reference proteome</keyword>
<dbReference type="SUPFAM" id="SSF56112">
    <property type="entry name" value="Protein kinase-like (PK-like)"/>
    <property type="match status" value="1"/>
</dbReference>
<evidence type="ECO:0000259" key="1">
    <source>
        <dbReference type="PROSITE" id="PS50011"/>
    </source>
</evidence>
<dbReference type="PROSITE" id="PS50011">
    <property type="entry name" value="PROTEIN_KINASE_DOM"/>
    <property type="match status" value="1"/>
</dbReference>
<dbReference type="InterPro" id="IPR011009">
    <property type="entry name" value="Kinase-like_dom_sf"/>
</dbReference>
<dbReference type="Gene3D" id="1.10.510.10">
    <property type="entry name" value="Transferase(Phosphotransferase) domain 1"/>
    <property type="match status" value="1"/>
</dbReference>
<evidence type="ECO:0000313" key="2">
    <source>
        <dbReference type="EMBL" id="OQS06788.1"/>
    </source>
</evidence>